<dbReference type="Pfam" id="PF00355">
    <property type="entry name" value="Rieske"/>
    <property type="match status" value="1"/>
</dbReference>
<proteinExistence type="predicted"/>
<dbReference type="InterPro" id="IPR017941">
    <property type="entry name" value="Rieske_2Fe-2S"/>
</dbReference>
<dbReference type="Proteomes" id="UP001172083">
    <property type="component" value="Unassembled WGS sequence"/>
</dbReference>
<evidence type="ECO:0000256" key="7">
    <source>
        <dbReference type="ARBA" id="ARBA00023027"/>
    </source>
</evidence>
<protein>
    <submittedName>
        <fullName evidence="9">Aromatic ring-hydroxylating dioxygenase subunit alpha</fullName>
    </submittedName>
</protein>
<dbReference type="InterPro" id="IPR015881">
    <property type="entry name" value="ARHD_Rieske_2Fe_2S"/>
</dbReference>
<dbReference type="PANTHER" id="PTHR43756:SF5">
    <property type="entry name" value="CHOLINE MONOOXYGENASE, CHLOROPLASTIC"/>
    <property type="match status" value="1"/>
</dbReference>
<dbReference type="CDD" id="cd03469">
    <property type="entry name" value="Rieske_RO_Alpha_N"/>
    <property type="match status" value="1"/>
</dbReference>
<dbReference type="PANTHER" id="PTHR43756">
    <property type="entry name" value="CHOLINE MONOOXYGENASE, CHLOROPLASTIC"/>
    <property type="match status" value="1"/>
</dbReference>
<organism evidence="9 10">
    <name type="scientific">Agaribacillus aureus</name>
    <dbReference type="NCBI Taxonomy" id="3051825"/>
    <lineage>
        <taxon>Bacteria</taxon>
        <taxon>Pseudomonadati</taxon>
        <taxon>Bacteroidota</taxon>
        <taxon>Cytophagia</taxon>
        <taxon>Cytophagales</taxon>
        <taxon>Splendidivirgaceae</taxon>
        <taxon>Agaribacillus</taxon>
    </lineage>
</organism>
<keyword evidence="2" id="KW-0001">2Fe-2S</keyword>
<dbReference type="InterPro" id="IPR001663">
    <property type="entry name" value="Rng_hydr_dOase-A"/>
</dbReference>
<comment type="caution">
    <text evidence="9">The sequence shown here is derived from an EMBL/GenBank/DDBJ whole genome shotgun (WGS) entry which is preliminary data.</text>
</comment>
<dbReference type="SUPFAM" id="SSF55961">
    <property type="entry name" value="Bet v1-like"/>
    <property type="match status" value="1"/>
</dbReference>
<dbReference type="Gene3D" id="3.90.380.10">
    <property type="entry name" value="Naphthalene 1,2-dioxygenase Alpha Subunit, Chain A, domain 1"/>
    <property type="match status" value="1"/>
</dbReference>
<keyword evidence="6" id="KW-0411">Iron-sulfur</keyword>
<keyword evidence="9" id="KW-0223">Dioxygenase</keyword>
<dbReference type="SUPFAM" id="SSF50022">
    <property type="entry name" value="ISP domain"/>
    <property type="match status" value="1"/>
</dbReference>
<evidence type="ECO:0000313" key="10">
    <source>
        <dbReference type="Proteomes" id="UP001172083"/>
    </source>
</evidence>
<dbReference type="EMBL" id="JAUJEB010000001">
    <property type="protein sequence ID" value="MDN5211277.1"/>
    <property type="molecule type" value="Genomic_DNA"/>
</dbReference>
<evidence type="ECO:0000256" key="2">
    <source>
        <dbReference type="ARBA" id="ARBA00022714"/>
    </source>
</evidence>
<dbReference type="PROSITE" id="PS51296">
    <property type="entry name" value="RIESKE"/>
    <property type="match status" value="1"/>
</dbReference>
<name>A0ABT8L2J2_9BACT</name>
<accession>A0ABT8L2J2</accession>
<gene>
    <name evidence="9" type="ORF">QQ020_04420</name>
</gene>
<evidence type="ECO:0000256" key="1">
    <source>
        <dbReference type="ARBA" id="ARBA00001962"/>
    </source>
</evidence>
<feature type="domain" description="Rieske" evidence="8">
    <location>
        <begin position="40"/>
        <end position="151"/>
    </location>
</feature>
<evidence type="ECO:0000256" key="4">
    <source>
        <dbReference type="ARBA" id="ARBA00023002"/>
    </source>
</evidence>
<evidence type="ECO:0000259" key="8">
    <source>
        <dbReference type="PROSITE" id="PS51296"/>
    </source>
</evidence>
<evidence type="ECO:0000313" key="9">
    <source>
        <dbReference type="EMBL" id="MDN5211277.1"/>
    </source>
</evidence>
<dbReference type="PROSITE" id="PS00570">
    <property type="entry name" value="RING_HYDROXYL_ALPHA"/>
    <property type="match status" value="1"/>
</dbReference>
<keyword evidence="10" id="KW-1185">Reference proteome</keyword>
<keyword evidence="7" id="KW-0520">NAD</keyword>
<dbReference type="Pfam" id="PF00848">
    <property type="entry name" value="Ring_hydroxyl_A"/>
    <property type="match status" value="1"/>
</dbReference>
<dbReference type="RefSeq" id="WP_346756612.1">
    <property type="nucleotide sequence ID" value="NZ_JAUJEB010000001.1"/>
</dbReference>
<dbReference type="GO" id="GO:0051213">
    <property type="term" value="F:dioxygenase activity"/>
    <property type="evidence" value="ECO:0007669"/>
    <property type="project" value="UniProtKB-KW"/>
</dbReference>
<keyword evidence="4" id="KW-0560">Oxidoreductase</keyword>
<evidence type="ECO:0000256" key="3">
    <source>
        <dbReference type="ARBA" id="ARBA00022723"/>
    </source>
</evidence>
<evidence type="ECO:0000256" key="5">
    <source>
        <dbReference type="ARBA" id="ARBA00023004"/>
    </source>
</evidence>
<keyword evidence="5" id="KW-0408">Iron</keyword>
<sequence length="363" mass="41972">MKYNFYIDPDITKAETLPASFYQDKTIFEAAREKIFRKSWQWVGGPELALKTGDVYPFTPIAGFLDEPLLLIGSEESELRCLSNVCTHRGNLLVQHAGKQQKLICQYHGRRFDLAGRFEYMPEFKEARNFPRACEDLRQFPLETWGPFIFAGLEPDFQFADVAAKINQRIGFLPLEAFTFDSKRSKDYFVNAHWALYCDNYLEGFHIPYVHEGLNAVIDYGSYTTEVDEYFNLQIAYTDDPAQAFDLPAGHIDHGKNVAAYYYWVFPNMMFNFYPWGLSVNIVKPLSGERTKVSFLTYVYDHTKLDRGAGGSLDKVEQEDELIVESTHQGVNSRYYQSGRFSPVREQGVHHFHRLVAAFLNRD</sequence>
<keyword evidence="3" id="KW-0479">Metal-binding</keyword>
<dbReference type="InterPro" id="IPR036922">
    <property type="entry name" value="Rieske_2Fe-2S_sf"/>
</dbReference>
<dbReference type="Gene3D" id="2.102.10.10">
    <property type="entry name" value="Rieske [2Fe-2S] iron-sulphur domain"/>
    <property type="match status" value="1"/>
</dbReference>
<reference evidence="9" key="1">
    <citation type="submission" date="2023-06" db="EMBL/GenBank/DDBJ databases">
        <title>Genomic of Agaribacillus aureum.</title>
        <authorList>
            <person name="Wang G."/>
        </authorList>
    </citation>
    <scope>NUCLEOTIDE SEQUENCE</scope>
    <source>
        <strain evidence="9">BMA12</strain>
    </source>
</reference>
<evidence type="ECO:0000256" key="6">
    <source>
        <dbReference type="ARBA" id="ARBA00023014"/>
    </source>
</evidence>
<dbReference type="InterPro" id="IPR015879">
    <property type="entry name" value="Ring_hydroxy_dOase_asu_C_dom"/>
</dbReference>
<comment type="cofactor">
    <cofactor evidence="1">
        <name>Fe cation</name>
        <dbReference type="ChEBI" id="CHEBI:24875"/>
    </cofactor>
</comment>